<reference evidence="2 3" key="1">
    <citation type="journal article" date="2020" name="BMC Genomics">
        <title>Intraspecific diversification of the crop wild relative Brassica cretica Lam. using demographic model selection.</title>
        <authorList>
            <person name="Kioukis A."/>
            <person name="Michalopoulou V.A."/>
            <person name="Briers L."/>
            <person name="Pirintsos S."/>
            <person name="Studholme D.J."/>
            <person name="Pavlidis P."/>
            <person name="Sarris P.F."/>
        </authorList>
    </citation>
    <scope>NUCLEOTIDE SEQUENCE [LARGE SCALE GENOMIC DNA]</scope>
    <source>
        <strain evidence="3">cv. PFS-1207/04</strain>
    </source>
</reference>
<feature type="region of interest" description="Disordered" evidence="1">
    <location>
        <begin position="1"/>
        <end position="20"/>
    </location>
</feature>
<sequence length="153" mass="16991">MFTCGTRLRSSTANSSTPANTKHIRGLSYLFYIPFGNPPFKPTGNVALSYIDKHVGSNPNVAAIANASEVTKVPLMMLRLERDSNWYYIACSDYQTKANRGPTSLIFPKCRNVKATGVAKYHTDLSSTTMTIRPLLCYLAMLVMSSREGRRQS</sequence>
<evidence type="ECO:0000313" key="3">
    <source>
        <dbReference type="Proteomes" id="UP000266723"/>
    </source>
</evidence>
<name>A0ABQ7ANP6_BRACR</name>
<feature type="compositionally biased region" description="Low complexity" evidence="1">
    <location>
        <begin position="10"/>
        <end position="20"/>
    </location>
</feature>
<organism evidence="2 3">
    <name type="scientific">Brassica cretica</name>
    <name type="common">Mustard</name>
    <dbReference type="NCBI Taxonomy" id="69181"/>
    <lineage>
        <taxon>Eukaryota</taxon>
        <taxon>Viridiplantae</taxon>
        <taxon>Streptophyta</taxon>
        <taxon>Embryophyta</taxon>
        <taxon>Tracheophyta</taxon>
        <taxon>Spermatophyta</taxon>
        <taxon>Magnoliopsida</taxon>
        <taxon>eudicotyledons</taxon>
        <taxon>Gunneridae</taxon>
        <taxon>Pentapetalae</taxon>
        <taxon>rosids</taxon>
        <taxon>malvids</taxon>
        <taxon>Brassicales</taxon>
        <taxon>Brassicaceae</taxon>
        <taxon>Brassiceae</taxon>
        <taxon>Brassica</taxon>
    </lineage>
</organism>
<dbReference type="Proteomes" id="UP000266723">
    <property type="component" value="Unassembled WGS sequence"/>
</dbReference>
<protein>
    <recommendedName>
        <fullName evidence="4">Xylanase inhibitor C-terminal domain-containing protein</fullName>
    </recommendedName>
</protein>
<comment type="caution">
    <text evidence="2">The sequence shown here is derived from an EMBL/GenBank/DDBJ whole genome shotgun (WGS) entry which is preliminary data.</text>
</comment>
<evidence type="ECO:0008006" key="4">
    <source>
        <dbReference type="Google" id="ProtNLM"/>
    </source>
</evidence>
<accession>A0ABQ7ANP6</accession>
<proteinExistence type="predicted"/>
<keyword evidence="3" id="KW-1185">Reference proteome</keyword>
<evidence type="ECO:0000256" key="1">
    <source>
        <dbReference type="SAM" id="MobiDB-lite"/>
    </source>
</evidence>
<evidence type="ECO:0000313" key="2">
    <source>
        <dbReference type="EMBL" id="KAF3515628.1"/>
    </source>
</evidence>
<gene>
    <name evidence="2" type="ORF">DY000_02058888</name>
</gene>
<dbReference type="EMBL" id="QGKV02001556">
    <property type="protein sequence ID" value="KAF3515628.1"/>
    <property type="molecule type" value="Genomic_DNA"/>
</dbReference>